<sequence length="29" mass="3382">MIVLHQELFLLVVKVHVCCRNHLQLGLLL</sequence>
<dbReference type="AlphaFoldDB" id="H2XLL3"/>
<keyword evidence="2" id="KW-1185">Reference proteome</keyword>
<reference evidence="2" key="1">
    <citation type="journal article" date="2002" name="Science">
        <title>The draft genome of Ciona intestinalis: insights into chordate and vertebrate origins.</title>
        <authorList>
            <person name="Dehal P."/>
            <person name="Satou Y."/>
            <person name="Campbell R.K."/>
            <person name="Chapman J."/>
            <person name="Degnan B."/>
            <person name="De Tomaso A."/>
            <person name="Davidson B."/>
            <person name="Di Gregorio A."/>
            <person name="Gelpke M."/>
            <person name="Goodstein D.M."/>
            <person name="Harafuji N."/>
            <person name="Hastings K.E."/>
            <person name="Ho I."/>
            <person name="Hotta K."/>
            <person name="Huang W."/>
            <person name="Kawashima T."/>
            <person name="Lemaire P."/>
            <person name="Martinez D."/>
            <person name="Meinertzhagen I.A."/>
            <person name="Necula S."/>
            <person name="Nonaka M."/>
            <person name="Putnam N."/>
            <person name="Rash S."/>
            <person name="Saiga H."/>
            <person name="Satake M."/>
            <person name="Terry A."/>
            <person name="Yamada L."/>
            <person name="Wang H.G."/>
            <person name="Awazu S."/>
            <person name="Azumi K."/>
            <person name="Boore J."/>
            <person name="Branno M."/>
            <person name="Chin-Bow S."/>
            <person name="DeSantis R."/>
            <person name="Doyle S."/>
            <person name="Francino P."/>
            <person name="Keys D.N."/>
            <person name="Haga S."/>
            <person name="Hayashi H."/>
            <person name="Hino K."/>
            <person name="Imai K.S."/>
            <person name="Inaba K."/>
            <person name="Kano S."/>
            <person name="Kobayashi K."/>
            <person name="Kobayashi M."/>
            <person name="Lee B.I."/>
            <person name="Makabe K.W."/>
            <person name="Manohar C."/>
            <person name="Matassi G."/>
            <person name="Medina M."/>
            <person name="Mochizuki Y."/>
            <person name="Mount S."/>
            <person name="Morishita T."/>
            <person name="Miura S."/>
            <person name="Nakayama A."/>
            <person name="Nishizaka S."/>
            <person name="Nomoto H."/>
            <person name="Ohta F."/>
            <person name="Oishi K."/>
            <person name="Rigoutsos I."/>
            <person name="Sano M."/>
            <person name="Sasaki A."/>
            <person name="Sasakura Y."/>
            <person name="Shoguchi E."/>
            <person name="Shin-i T."/>
            <person name="Spagnuolo A."/>
            <person name="Stainier D."/>
            <person name="Suzuki M.M."/>
            <person name="Tassy O."/>
            <person name="Takatori N."/>
            <person name="Tokuoka M."/>
            <person name="Yagi K."/>
            <person name="Yoshizaki F."/>
            <person name="Wada S."/>
            <person name="Zhang C."/>
            <person name="Hyatt P.D."/>
            <person name="Larimer F."/>
            <person name="Detter C."/>
            <person name="Doggett N."/>
            <person name="Glavina T."/>
            <person name="Hawkins T."/>
            <person name="Richardson P."/>
            <person name="Lucas S."/>
            <person name="Kohara Y."/>
            <person name="Levine M."/>
            <person name="Satoh N."/>
            <person name="Rokhsar D.S."/>
        </authorList>
    </citation>
    <scope>NUCLEOTIDE SEQUENCE [LARGE SCALE GENOMIC DNA]</scope>
</reference>
<accession>H2XLL3</accession>
<reference evidence="1" key="3">
    <citation type="submission" date="2025-08" db="UniProtKB">
        <authorList>
            <consortium name="Ensembl"/>
        </authorList>
    </citation>
    <scope>IDENTIFICATION</scope>
</reference>
<organism evidence="1 2">
    <name type="scientific">Ciona intestinalis</name>
    <name type="common">Transparent sea squirt</name>
    <name type="synonym">Ascidia intestinalis</name>
    <dbReference type="NCBI Taxonomy" id="7719"/>
    <lineage>
        <taxon>Eukaryota</taxon>
        <taxon>Metazoa</taxon>
        <taxon>Chordata</taxon>
        <taxon>Tunicata</taxon>
        <taxon>Ascidiacea</taxon>
        <taxon>Phlebobranchia</taxon>
        <taxon>Cionidae</taxon>
        <taxon>Ciona</taxon>
    </lineage>
</organism>
<dbReference type="InParanoid" id="H2XLL3"/>
<evidence type="ECO:0000313" key="1">
    <source>
        <dbReference type="Ensembl" id="ENSCINP00000030545.1"/>
    </source>
</evidence>
<evidence type="ECO:0000313" key="2">
    <source>
        <dbReference type="Proteomes" id="UP000008144"/>
    </source>
</evidence>
<reference evidence="1" key="2">
    <citation type="journal article" date="2008" name="Genome Biol.">
        <title>Improved genome assembly and evidence-based global gene model set for the chordate Ciona intestinalis: new insight into intron and operon populations.</title>
        <authorList>
            <person name="Satou Y."/>
            <person name="Mineta K."/>
            <person name="Ogasawara M."/>
            <person name="Sasakura Y."/>
            <person name="Shoguchi E."/>
            <person name="Ueno K."/>
            <person name="Yamada L."/>
            <person name="Matsumoto J."/>
            <person name="Wasserscheid J."/>
            <person name="Dewar K."/>
            <person name="Wiley G.B."/>
            <person name="Macmil S.L."/>
            <person name="Roe B.A."/>
            <person name="Zeller R.W."/>
            <person name="Hastings K.E."/>
            <person name="Lemaire P."/>
            <person name="Lindquist E."/>
            <person name="Endo T."/>
            <person name="Hotta K."/>
            <person name="Inaba K."/>
        </authorList>
    </citation>
    <scope>NUCLEOTIDE SEQUENCE [LARGE SCALE GENOMIC DNA]</scope>
    <source>
        <strain evidence="1">wild type</strain>
    </source>
</reference>
<protein>
    <submittedName>
        <fullName evidence="1">Uncharacterized protein</fullName>
    </submittedName>
</protein>
<dbReference type="Proteomes" id="UP000008144">
    <property type="component" value="Chromosome 4"/>
</dbReference>
<reference evidence="1" key="4">
    <citation type="submission" date="2025-09" db="UniProtKB">
        <authorList>
            <consortium name="Ensembl"/>
        </authorList>
    </citation>
    <scope>IDENTIFICATION</scope>
</reference>
<name>H2XLL3_CIOIN</name>
<dbReference type="Ensembl" id="ENSCINT00000036656.1">
    <property type="protein sequence ID" value="ENSCINP00000030545.1"/>
    <property type="gene ID" value="ENSCING00000023782.1"/>
</dbReference>
<dbReference type="HOGENOM" id="CLU_3410568_0_0_1"/>
<proteinExistence type="predicted"/>
<dbReference type="EMBL" id="EAAA01002015">
    <property type="status" value="NOT_ANNOTATED_CDS"/>
    <property type="molecule type" value="Genomic_DNA"/>
</dbReference>